<gene>
    <name evidence="3" type="ORF">GD597_06510</name>
</gene>
<feature type="domain" description="N-acetyltransferase" evidence="2">
    <location>
        <begin position="4"/>
        <end position="161"/>
    </location>
</feature>
<proteinExistence type="predicted"/>
<evidence type="ECO:0000256" key="1">
    <source>
        <dbReference type="ARBA" id="ARBA00022679"/>
    </source>
</evidence>
<protein>
    <submittedName>
        <fullName evidence="3">GNAT family N-acetyltransferase</fullName>
    </submittedName>
</protein>
<dbReference type="AlphaFoldDB" id="A0A8J8FE96"/>
<organism evidence="3 4">
    <name type="scientific">Limnovirga soli</name>
    <dbReference type="NCBI Taxonomy" id="2656915"/>
    <lineage>
        <taxon>Bacteria</taxon>
        <taxon>Pseudomonadati</taxon>
        <taxon>Bacteroidota</taxon>
        <taxon>Chitinophagia</taxon>
        <taxon>Chitinophagales</taxon>
        <taxon>Chitinophagaceae</taxon>
        <taxon>Limnovirga</taxon>
    </lineage>
</organism>
<dbReference type="InterPro" id="IPR016181">
    <property type="entry name" value="Acyl_CoA_acyltransferase"/>
</dbReference>
<dbReference type="PANTHER" id="PTHR13947">
    <property type="entry name" value="GNAT FAMILY N-ACETYLTRANSFERASE"/>
    <property type="match status" value="1"/>
</dbReference>
<dbReference type="InterPro" id="IPR050769">
    <property type="entry name" value="NAT_camello-type"/>
</dbReference>
<name>A0A8J8FE96_9BACT</name>
<keyword evidence="4" id="KW-1185">Reference proteome</keyword>
<dbReference type="EMBL" id="WHPF01000004">
    <property type="protein sequence ID" value="NNV55103.1"/>
    <property type="molecule type" value="Genomic_DNA"/>
</dbReference>
<dbReference type="GO" id="GO:0008080">
    <property type="term" value="F:N-acetyltransferase activity"/>
    <property type="evidence" value="ECO:0007669"/>
    <property type="project" value="InterPro"/>
</dbReference>
<dbReference type="PROSITE" id="PS51186">
    <property type="entry name" value="GNAT"/>
    <property type="match status" value="1"/>
</dbReference>
<dbReference type="RefSeq" id="WP_171607033.1">
    <property type="nucleotide sequence ID" value="NZ_WHPF01000004.1"/>
</dbReference>
<comment type="caution">
    <text evidence="3">The sequence shown here is derived from an EMBL/GenBank/DDBJ whole genome shotgun (WGS) entry which is preliminary data.</text>
</comment>
<dbReference type="Pfam" id="PF00583">
    <property type="entry name" value="Acetyltransf_1"/>
    <property type="match status" value="1"/>
</dbReference>
<reference evidence="3" key="1">
    <citation type="submission" date="2019-10" db="EMBL/GenBank/DDBJ databases">
        <title>Draft genome sequence of Panacibacter sp. KCS-6.</title>
        <authorList>
            <person name="Yim K.J."/>
        </authorList>
    </citation>
    <scope>NUCLEOTIDE SEQUENCE</scope>
    <source>
        <strain evidence="3">KCS-6</strain>
    </source>
</reference>
<dbReference type="PANTHER" id="PTHR13947:SF37">
    <property type="entry name" value="LD18367P"/>
    <property type="match status" value="1"/>
</dbReference>
<evidence type="ECO:0000313" key="3">
    <source>
        <dbReference type="EMBL" id="NNV55103.1"/>
    </source>
</evidence>
<dbReference type="InterPro" id="IPR000182">
    <property type="entry name" value="GNAT_dom"/>
</dbReference>
<dbReference type="SUPFAM" id="SSF55729">
    <property type="entry name" value="Acyl-CoA N-acyltransferases (Nat)"/>
    <property type="match status" value="1"/>
</dbReference>
<accession>A0A8J8FE96</accession>
<dbReference type="CDD" id="cd04301">
    <property type="entry name" value="NAT_SF"/>
    <property type="match status" value="1"/>
</dbReference>
<dbReference type="Gene3D" id="3.40.630.30">
    <property type="match status" value="1"/>
</dbReference>
<keyword evidence="1" id="KW-0808">Transferase</keyword>
<evidence type="ECO:0000313" key="4">
    <source>
        <dbReference type="Proteomes" id="UP000598971"/>
    </source>
</evidence>
<evidence type="ECO:0000259" key="2">
    <source>
        <dbReference type="PROSITE" id="PS51186"/>
    </source>
</evidence>
<dbReference type="Proteomes" id="UP000598971">
    <property type="component" value="Unassembled WGS sequence"/>
</dbReference>
<sequence length="161" mass="17933">MNDIHIRQILPHDNAHIATIIRNVLSEFGANKPGTVYYDPTTDDLFSLFQHPNSCYFIASINDTIVGGSGIFPTAGLPENCCELVKLYLSKSARGRGLGKLLMQECFTKAKEMGFEKMYLETMPELNIAVGLYEQQGFSYLTGPMGKSGHFGCNIWMVKKL</sequence>